<gene>
    <name evidence="1" type="ORF">G3T36_00300</name>
</gene>
<dbReference type="AlphaFoldDB" id="A0A6L9XSC3"/>
<evidence type="ECO:0000313" key="1">
    <source>
        <dbReference type="EMBL" id="NEN04303.1"/>
    </source>
</evidence>
<reference evidence="1 2" key="1">
    <citation type="journal article" date="2014" name="J. Microbiol.">
        <title>Diaminobutyricibacter tongyongensis gen. nov., sp. nov. and Homoserinibacter gongjuensis gen. nov., sp. nov. belong to the family Microbacteriaceae.</title>
        <authorList>
            <person name="Kim S.J."/>
            <person name="Ahn J.H."/>
            <person name="Weon H.Y."/>
            <person name="Hamada M."/>
            <person name="Suzuki K."/>
            <person name="Kwon S.W."/>
        </authorList>
    </citation>
    <scope>NUCLEOTIDE SEQUENCE [LARGE SCALE GENOMIC DNA]</scope>
    <source>
        <strain evidence="1 2">NBRC 108724</strain>
    </source>
</reference>
<sequence length="326" mass="34077">MSSQPTPTPTSAAIVAPTSRIPLGCATIVDQPAIAAVESTLTLTPTDPISPPYTRQVMREQAGNLNCYWDTPDQRTDSASLTVSADARAGLALTNRTDAPSLGVGDASWAYCGPKGGCAASVVAGDYWFDIQIGQISNSKLAPVDVVRAIAESVVSHLAAAGPALPAWQPPATMWSPVVSCKDLGAAVPMSDVMAPGPASSADQWNGPGDESPINNWTTRSEAFYNCAWDWTNAPVNQDMLIVQIVPGGEWVLPELESSPGVTSTPMTVPGATAAAYRCDGYPRCWADAIIDHSWVQLSGTSNNIPGIQEKMAKAFTALAAYAASK</sequence>
<proteinExistence type="predicted"/>
<protein>
    <recommendedName>
        <fullName evidence="3">DUF3558 domain-containing protein</fullName>
    </recommendedName>
</protein>
<accession>A0A6L9XSC3</accession>
<dbReference type="EMBL" id="JAAGWY010000001">
    <property type="protein sequence ID" value="NEN04303.1"/>
    <property type="molecule type" value="Genomic_DNA"/>
</dbReference>
<evidence type="ECO:0000313" key="2">
    <source>
        <dbReference type="Proteomes" id="UP000474967"/>
    </source>
</evidence>
<comment type="caution">
    <text evidence="1">The sequence shown here is derived from an EMBL/GenBank/DDBJ whole genome shotgun (WGS) entry which is preliminary data.</text>
</comment>
<name>A0A6L9XSC3_9MICO</name>
<evidence type="ECO:0008006" key="3">
    <source>
        <dbReference type="Google" id="ProtNLM"/>
    </source>
</evidence>
<dbReference type="Proteomes" id="UP000474967">
    <property type="component" value="Unassembled WGS sequence"/>
</dbReference>
<keyword evidence="2" id="KW-1185">Reference proteome</keyword>
<organism evidence="1 2">
    <name type="scientific">Leifsonia tongyongensis</name>
    <dbReference type="NCBI Taxonomy" id="1268043"/>
    <lineage>
        <taxon>Bacteria</taxon>
        <taxon>Bacillati</taxon>
        <taxon>Actinomycetota</taxon>
        <taxon>Actinomycetes</taxon>
        <taxon>Micrococcales</taxon>
        <taxon>Microbacteriaceae</taxon>
        <taxon>Leifsonia</taxon>
    </lineage>
</organism>
<dbReference type="RefSeq" id="WP_163287450.1">
    <property type="nucleotide sequence ID" value="NZ_JAAGWY010000001.1"/>
</dbReference>